<protein>
    <submittedName>
        <fullName evidence="1">Uncharacterized protein</fullName>
    </submittedName>
</protein>
<dbReference type="KEGG" id="phm:PSMK_17210"/>
<proteinExistence type="predicted"/>
<dbReference type="EMBL" id="AP012338">
    <property type="protein sequence ID" value="BAM03880.1"/>
    <property type="molecule type" value="Genomic_DNA"/>
</dbReference>
<dbReference type="AlphaFoldDB" id="I0IF42"/>
<evidence type="ECO:0000313" key="2">
    <source>
        <dbReference type="Proteomes" id="UP000007881"/>
    </source>
</evidence>
<dbReference type="Proteomes" id="UP000007881">
    <property type="component" value="Chromosome"/>
</dbReference>
<dbReference type="HOGENOM" id="CLU_1365149_0_0_0"/>
<dbReference type="RefSeq" id="WP_014437098.1">
    <property type="nucleotide sequence ID" value="NC_017080.1"/>
</dbReference>
<evidence type="ECO:0000313" key="1">
    <source>
        <dbReference type="EMBL" id="BAM03880.1"/>
    </source>
</evidence>
<dbReference type="STRING" id="1142394.PSMK_17210"/>
<sequence>MAHRLDGSALDTPAGTLGELLDAARRRLGGERLVVEVRCDGRVLDAEEIEVRMLRPLEADEIQLQSARPAELAVSALDGALDRLAQLGEQQREAAERLQADEAGAAYSLLGDALAGWTEVSSAVSQSCELTGVPLGSLTTGGGSGADVAAGLAASLREVRTQIEAQDTIGLADSLAYVWPDVVERWEALIGSLQERLGRA</sequence>
<gene>
    <name evidence="1" type="ordered locus">PSMK_17210</name>
</gene>
<keyword evidence="2" id="KW-1185">Reference proteome</keyword>
<accession>I0IF42</accession>
<organism evidence="1 2">
    <name type="scientific">Phycisphaera mikurensis (strain NBRC 102666 / KCTC 22515 / FYK2301M01)</name>
    <dbReference type="NCBI Taxonomy" id="1142394"/>
    <lineage>
        <taxon>Bacteria</taxon>
        <taxon>Pseudomonadati</taxon>
        <taxon>Planctomycetota</taxon>
        <taxon>Phycisphaerae</taxon>
        <taxon>Phycisphaerales</taxon>
        <taxon>Phycisphaeraceae</taxon>
        <taxon>Phycisphaera</taxon>
    </lineage>
</organism>
<name>I0IF42_PHYMF</name>
<reference evidence="1 2" key="1">
    <citation type="submission" date="2012-02" db="EMBL/GenBank/DDBJ databases">
        <title>Complete genome sequence of Phycisphaera mikurensis NBRC 102666.</title>
        <authorList>
            <person name="Ankai A."/>
            <person name="Hosoyama A."/>
            <person name="Terui Y."/>
            <person name="Sekine M."/>
            <person name="Fukai R."/>
            <person name="Kato Y."/>
            <person name="Nakamura S."/>
            <person name="Yamada-Narita S."/>
            <person name="Kawakoshi A."/>
            <person name="Fukunaga Y."/>
            <person name="Yamazaki S."/>
            <person name="Fujita N."/>
        </authorList>
    </citation>
    <scope>NUCLEOTIDE SEQUENCE [LARGE SCALE GENOMIC DNA]</scope>
    <source>
        <strain evidence="2">NBRC 102666 / KCTC 22515 / FYK2301M01</strain>
    </source>
</reference>